<dbReference type="InterPro" id="IPR005354">
    <property type="entry name" value="UPF0147"/>
</dbReference>
<dbReference type="Pfam" id="PF03685">
    <property type="entry name" value="UPF0147"/>
    <property type="match status" value="1"/>
</dbReference>
<dbReference type="HAMAP" id="MF_00342">
    <property type="entry name" value="UPF0147"/>
    <property type="match status" value="1"/>
</dbReference>
<comment type="caution">
    <text evidence="3">The sequence shown here is derived from an EMBL/GenBank/DDBJ whole genome shotgun (WGS) entry which is preliminary data.</text>
</comment>
<evidence type="ECO:0000256" key="2">
    <source>
        <dbReference type="HAMAP-Rule" id="MF_00342"/>
    </source>
</evidence>
<organism evidence="3">
    <name type="scientific">Fervidicoccus fontis</name>
    <dbReference type="NCBI Taxonomy" id="683846"/>
    <lineage>
        <taxon>Archaea</taxon>
        <taxon>Thermoproteota</taxon>
        <taxon>Thermoprotei</taxon>
        <taxon>Fervidicoccales</taxon>
        <taxon>Fervidicoccaceae</taxon>
        <taxon>Fervidicoccus</taxon>
    </lineage>
</organism>
<evidence type="ECO:0000256" key="1">
    <source>
        <dbReference type="ARBA" id="ARBA00005958"/>
    </source>
</evidence>
<dbReference type="Gene3D" id="1.20.1440.50">
    <property type="entry name" value="Ta0600-like"/>
    <property type="match status" value="1"/>
</dbReference>
<sequence length="89" mass="9844">MSSKADNEAKIKSAITMLMRIINDASVPRNIRRVATEAVNQLRAENLSPGVRAANAIHVLDEISQDPNMPVHTRIAIWNVLSILETVKD</sequence>
<dbReference type="SUPFAM" id="SSF158436">
    <property type="entry name" value="Ta0600-like"/>
    <property type="match status" value="1"/>
</dbReference>
<comment type="similarity">
    <text evidence="1 2">Belongs to the UPF0147 family.</text>
</comment>
<gene>
    <name evidence="3" type="ORF">ENO04_02985</name>
</gene>
<evidence type="ECO:0000313" key="3">
    <source>
        <dbReference type="EMBL" id="HDS10573.1"/>
    </source>
</evidence>
<dbReference type="NCBIfam" id="NF003319">
    <property type="entry name" value="PRK04330.1"/>
    <property type="match status" value="1"/>
</dbReference>
<dbReference type="InterPro" id="IPR023130">
    <property type="entry name" value="Ta0600-like_sf"/>
</dbReference>
<name>A0A7C1IHU8_9CREN</name>
<reference evidence="3" key="1">
    <citation type="journal article" date="2020" name="mSystems">
        <title>Genome- and Community-Level Interaction Insights into Carbon Utilization and Element Cycling Functions of Hydrothermarchaeota in Hydrothermal Sediment.</title>
        <authorList>
            <person name="Zhou Z."/>
            <person name="Liu Y."/>
            <person name="Xu W."/>
            <person name="Pan J."/>
            <person name="Luo Z.H."/>
            <person name="Li M."/>
        </authorList>
    </citation>
    <scope>NUCLEOTIDE SEQUENCE [LARGE SCALE GENOMIC DNA]</scope>
    <source>
        <strain evidence="3">SpSt-123</strain>
    </source>
</reference>
<dbReference type="AlphaFoldDB" id="A0A7C1IHU8"/>
<dbReference type="EMBL" id="DSDY01000098">
    <property type="protein sequence ID" value="HDS10573.1"/>
    <property type="molecule type" value="Genomic_DNA"/>
</dbReference>
<proteinExistence type="inferred from homology"/>
<accession>A0A7C1IHU8</accession>
<protein>
    <recommendedName>
        <fullName evidence="2">UPF0147 protein ENO04_02985</fullName>
    </recommendedName>
</protein>